<evidence type="ECO:0000313" key="1">
    <source>
        <dbReference type="EMBL" id="KPL83624.1"/>
    </source>
</evidence>
<reference evidence="1 2" key="1">
    <citation type="submission" date="2015-07" db="EMBL/GenBank/DDBJ databases">
        <title>Genome sequence of Levilinea saccharolytica DSM 16555.</title>
        <authorList>
            <person name="Hemp J."/>
            <person name="Ward L.M."/>
            <person name="Pace L.A."/>
            <person name="Fischer W.W."/>
        </authorList>
    </citation>
    <scope>NUCLEOTIDE SEQUENCE [LARGE SCALE GENOMIC DNA]</scope>
    <source>
        <strain evidence="1 2">KIBI-1</strain>
    </source>
</reference>
<comment type="caution">
    <text evidence="1">The sequence shown here is derived from an EMBL/GenBank/DDBJ whole genome shotgun (WGS) entry which is preliminary data.</text>
</comment>
<keyword evidence="2" id="KW-1185">Reference proteome</keyword>
<evidence type="ECO:0000313" key="2">
    <source>
        <dbReference type="Proteomes" id="UP000050501"/>
    </source>
</evidence>
<dbReference type="STRING" id="229921.ADN01_07925"/>
<name>A0A0P6XWA6_9CHLR</name>
<dbReference type="OrthoDB" id="9805774at2"/>
<dbReference type="RefSeq" id="WP_062419026.1">
    <property type="nucleotide sequence ID" value="NZ_DF967974.1"/>
</dbReference>
<proteinExistence type="predicted"/>
<protein>
    <submittedName>
        <fullName evidence="1">Uncharacterized protein</fullName>
    </submittedName>
</protein>
<dbReference type="Proteomes" id="UP000050501">
    <property type="component" value="Unassembled WGS sequence"/>
</dbReference>
<organism evidence="1 2">
    <name type="scientific">Levilinea saccharolytica</name>
    <dbReference type="NCBI Taxonomy" id="229921"/>
    <lineage>
        <taxon>Bacteria</taxon>
        <taxon>Bacillati</taxon>
        <taxon>Chloroflexota</taxon>
        <taxon>Anaerolineae</taxon>
        <taxon>Anaerolineales</taxon>
        <taxon>Anaerolineaceae</taxon>
        <taxon>Levilinea</taxon>
    </lineage>
</organism>
<dbReference type="EMBL" id="LGCM01000029">
    <property type="protein sequence ID" value="KPL83624.1"/>
    <property type="molecule type" value="Genomic_DNA"/>
</dbReference>
<dbReference type="AlphaFoldDB" id="A0A0P6XWA6"/>
<gene>
    <name evidence="1" type="ORF">ADN01_07925</name>
</gene>
<accession>A0A0P6XWA6</accession>
<sequence>MFETLTRHGGYRIDYLKPEIAGHPEAFGFYVCGSLPEDAVYSTSARRQLLAGLSAIQNQMNPDHLVAIYVDINNLENLFRGAYQQLKRDVREGLIHRVFVISLGDLIDGPESIEDMTGLFRDSGGFEIISLEDGICQRETFAYACYRWVMRNAAEIYEAPCIEH</sequence>